<dbReference type="Proteomes" id="UP000318509">
    <property type="component" value="Unassembled WGS sequence"/>
</dbReference>
<feature type="transmembrane region" description="Helical" evidence="1">
    <location>
        <begin position="79"/>
        <end position="97"/>
    </location>
</feature>
<dbReference type="InterPro" id="IPR046487">
    <property type="entry name" value="DUF6580"/>
</dbReference>
<organism evidence="2 3">
    <name type="scientific">Candidatus Segetimicrobium genomatis</name>
    <dbReference type="NCBI Taxonomy" id="2569760"/>
    <lineage>
        <taxon>Bacteria</taxon>
        <taxon>Bacillati</taxon>
        <taxon>Candidatus Sysuimicrobiota</taxon>
        <taxon>Candidatus Sysuimicrobiia</taxon>
        <taxon>Candidatus Sysuimicrobiales</taxon>
        <taxon>Candidatus Segetimicrobiaceae</taxon>
        <taxon>Candidatus Segetimicrobium</taxon>
    </lineage>
</organism>
<evidence type="ECO:0000256" key="1">
    <source>
        <dbReference type="SAM" id="Phobius"/>
    </source>
</evidence>
<evidence type="ECO:0000313" key="3">
    <source>
        <dbReference type="Proteomes" id="UP000318509"/>
    </source>
</evidence>
<keyword evidence="1" id="KW-0812">Transmembrane</keyword>
<proteinExistence type="predicted"/>
<evidence type="ECO:0000313" key="2">
    <source>
        <dbReference type="EMBL" id="TMI88511.1"/>
    </source>
</evidence>
<dbReference type="Pfam" id="PF20221">
    <property type="entry name" value="DUF6580"/>
    <property type="match status" value="1"/>
</dbReference>
<keyword evidence="1" id="KW-0472">Membrane</keyword>
<name>A0A537JYA6_9BACT</name>
<accession>A0A537JYA6</accession>
<dbReference type="AlphaFoldDB" id="A0A537JYA6"/>
<feature type="transmembrane region" description="Helical" evidence="1">
    <location>
        <begin position="6"/>
        <end position="27"/>
    </location>
</feature>
<gene>
    <name evidence="2" type="ORF">E6H00_12630</name>
</gene>
<dbReference type="EMBL" id="VBAK01000139">
    <property type="protein sequence ID" value="TMI88511.1"/>
    <property type="molecule type" value="Genomic_DNA"/>
</dbReference>
<reference evidence="2 3" key="1">
    <citation type="journal article" date="2019" name="Nat. Microbiol.">
        <title>Mediterranean grassland soil C-N compound turnover is dependent on rainfall and depth, and is mediated by genomically divergent microorganisms.</title>
        <authorList>
            <person name="Diamond S."/>
            <person name="Andeer P.F."/>
            <person name="Li Z."/>
            <person name="Crits-Christoph A."/>
            <person name="Burstein D."/>
            <person name="Anantharaman K."/>
            <person name="Lane K.R."/>
            <person name="Thomas B.C."/>
            <person name="Pan C."/>
            <person name="Northen T.R."/>
            <person name="Banfield J.F."/>
        </authorList>
    </citation>
    <scope>NUCLEOTIDE SEQUENCE [LARGE SCALE GENOMIC DNA]</scope>
    <source>
        <strain evidence="2">NP_3</strain>
    </source>
</reference>
<comment type="caution">
    <text evidence="2">The sequence shown here is derived from an EMBL/GenBank/DDBJ whole genome shotgun (WGS) entry which is preliminary data.</text>
</comment>
<sequence>MYRMRVGWGQSVVWLGFAVVALIGYWLRERESVGRVGLAALAGPTAFFLISNFGVWLGGRLYPPTWVGLITCYAAALPFYRNSLLSSVVYTAVLFGAHEIYQRRHLGITTTAHAG</sequence>
<feature type="transmembrane region" description="Helical" evidence="1">
    <location>
        <begin position="39"/>
        <end position="59"/>
    </location>
</feature>
<protein>
    <submittedName>
        <fullName evidence="2">Uncharacterized protein</fullName>
    </submittedName>
</protein>
<keyword evidence="1" id="KW-1133">Transmembrane helix</keyword>